<feature type="region of interest" description="Disordered" evidence="1">
    <location>
        <begin position="705"/>
        <end position="733"/>
    </location>
</feature>
<feature type="compositionally biased region" description="Polar residues" evidence="1">
    <location>
        <begin position="630"/>
        <end position="642"/>
    </location>
</feature>
<accession>A0AAD3DEJ2</accession>
<feature type="region of interest" description="Disordered" evidence="1">
    <location>
        <begin position="497"/>
        <end position="516"/>
    </location>
</feature>
<feature type="compositionally biased region" description="Basic residues" evidence="1">
    <location>
        <begin position="666"/>
        <end position="686"/>
    </location>
</feature>
<comment type="caution">
    <text evidence="2">The sequence shown here is derived from an EMBL/GenBank/DDBJ whole genome shotgun (WGS) entry which is preliminary data.</text>
</comment>
<feature type="region of interest" description="Disordered" evidence="1">
    <location>
        <begin position="426"/>
        <end position="477"/>
    </location>
</feature>
<feature type="region of interest" description="Disordered" evidence="1">
    <location>
        <begin position="522"/>
        <end position="561"/>
    </location>
</feature>
<proteinExistence type="predicted"/>
<feature type="region of interest" description="Disordered" evidence="1">
    <location>
        <begin position="345"/>
        <end position="368"/>
    </location>
</feature>
<name>A0AAD3DEJ2_9STRA</name>
<feature type="region of interest" description="Disordered" evidence="1">
    <location>
        <begin position="395"/>
        <end position="414"/>
    </location>
</feature>
<dbReference type="EMBL" id="BLLK01000074">
    <property type="protein sequence ID" value="GFH61540.1"/>
    <property type="molecule type" value="Genomic_DNA"/>
</dbReference>
<feature type="compositionally biased region" description="Basic and acidic residues" evidence="1">
    <location>
        <begin position="522"/>
        <end position="544"/>
    </location>
</feature>
<feature type="compositionally biased region" description="Polar residues" evidence="1">
    <location>
        <begin position="586"/>
        <end position="595"/>
    </location>
</feature>
<sequence>MSETLLNTLPWIASAICTSLTFDQLSSESPPKFKRKSHLAMVVQPPRIIDEQFSKSPSKRSRIDPNRKKLHHIIISDGTCKISMYYLKKEHDLDLSSGEMIQVNSGHWTVSLTKLMTHAQNLHQYGIDSNKEPICFVLYEKQLDFNISRVDLEQDESSPRRVGCIKRVANQGAKHGTLVFAHEFIDVKQALLAIPSPLQRYRQIVRCFNYSLNGQDDQNMIPSPEIVCLVRKDNYPDEHSIKAMCKIEKAFEKRNSNVVRNRKGKTPLEEYKDYLQELRGQENVQNAANHISEKENVENEETAMQLRNTELIAGEQEKNRGQANVQNTANQVPEKEYIQNEEAMVQSHNQESVSDKQEKNSSNLDQEETAANENIIQEMKEPETEERHVRRFSNMHLREETPLPDVSTYTQSPIVNNERLSISNMLQSDDDDSSCSSEGMHTQETHGAESQVSGDKTYEDDSRKEESGSSQELESVNVGRKRKLDYTKKVLFQDTVDGECNGNGKLQQPQAKKARKIVDTQIAEKDTLDGNRSDNMQKHQDSERVAQINVSNSMDSTESIDFASDLHTQPVAVLDLSIESNEEEITQSVAMASTKTQKERNQKSKHVAVNTTGTTIDSPQSEKEKKTGSVEKQPSTVTTNVRRGQLSRADTLPTSNRGKDKAAVSKGKKRKKSSRKVSSKSKRKTAITREDWEAGKQIRFSDITKSTSKVSKKKEKKDDSNDAFDLLDMMNQF</sequence>
<protein>
    <submittedName>
        <fullName evidence="2">Uncharacterized protein</fullName>
    </submittedName>
</protein>
<dbReference type="AlphaFoldDB" id="A0AAD3DEJ2"/>
<feature type="compositionally biased region" description="Polar residues" evidence="1">
    <location>
        <begin position="609"/>
        <end position="619"/>
    </location>
</feature>
<feature type="compositionally biased region" description="Basic and acidic residues" evidence="1">
    <location>
        <begin position="456"/>
        <end position="467"/>
    </location>
</feature>
<keyword evidence="3" id="KW-1185">Reference proteome</keyword>
<dbReference type="Proteomes" id="UP001054902">
    <property type="component" value="Unassembled WGS sequence"/>
</dbReference>
<gene>
    <name evidence="2" type="ORF">CTEN210_18016</name>
</gene>
<evidence type="ECO:0000256" key="1">
    <source>
        <dbReference type="SAM" id="MobiDB-lite"/>
    </source>
</evidence>
<reference evidence="2 3" key="1">
    <citation type="journal article" date="2021" name="Sci. Rep.">
        <title>The genome of the diatom Chaetoceros tenuissimus carries an ancient integrated fragment of an extant virus.</title>
        <authorList>
            <person name="Hongo Y."/>
            <person name="Kimura K."/>
            <person name="Takaki Y."/>
            <person name="Yoshida Y."/>
            <person name="Baba S."/>
            <person name="Kobayashi G."/>
            <person name="Nagasaki K."/>
            <person name="Hano T."/>
            <person name="Tomaru Y."/>
        </authorList>
    </citation>
    <scope>NUCLEOTIDE SEQUENCE [LARGE SCALE GENOMIC DNA]</scope>
    <source>
        <strain evidence="2 3">NIES-3715</strain>
    </source>
</reference>
<feature type="compositionally biased region" description="Basic and acidic residues" evidence="1">
    <location>
        <begin position="620"/>
        <end position="629"/>
    </location>
</feature>
<evidence type="ECO:0000313" key="2">
    <source>
        <dbReference type="EMBL" id="GFH61540.1"/>
    </source>
</evidence>
<organism evidence="2 3">
    <name type="scientific">Chaetoceros tenuissimus</name>
    <dbReference type="NCBI Taxonomy" id="426638"/>
    <lineage>
        <taxon>Eukaryota</taxon>
        <taxon>Sar</taxon>
        <taxon>Stramenopiles</taxon>
        <taxon>Ochrophyta</taxon>
        <taxon>Bacillariophyta</taxon>
        <taxon>Coscinodiscophyceae</taxon>
        <taxon>Chaetocerotophycidae</taxon>
        <taxon>Chaetocerotales</taxon>
        <taxon>Chaetocerotaceae</taxon>
        <taxon>Chaetoceros</taxon>
    </lineage>
</organism>
<feature type="region of interest" description="Disordered" evidence="1">
    <location>
        <begin position="585"/>
        <end position="690"/>
    </location>
</feature>
<feature type="compositionally biased region" description="Polar residues" evidence="1">
    <location>
        <begin position="548"/>
        <end position="559"/>
    </location>
</feature>
<evidence type="ECO:0000313" key="3">
    <source>
        <dbReference type="Proteomes" id="UP001054902"/>
    </source>
</evidence>